<dbReference type="AlphaFoldDB" id="I2NR17"/>
<name>I2NR17_NEISI</name>
<comment type="caution">
    <text evidence="1">The sequence shown here is derived from an EMBL/GenBank/DDBJ whole genome shotgun (WGS) entry which is preliminary data.</text>
</comment>
<gene>
    <name evidence="1" type="ORF">HMPREF1051_2239</name>
</gene>
<reference evidence="1 2" key="1">
    <citation type="submission" date="2012-04" db="EMBL/GenBank/DDBJ databases">
        <authorList>
            <person name="Harkins D.M."/>
            <person name="Madupu R."/>
            <person name="Durkin A.S."/>
            <person name="Torralba M."/>
            <person name="Methe B."/>
            <person name="Sutton G.G."/>
            <person name="Nelson K.E."/>
        </authorList>
    </citation>
    <scope>NUCLEOTIDE SEQUENCE [LARGE SCALE GENOMIC DNA]</scope>
    <source>
        <strain evidence="1 2">VK64</strain>
    </source>
</reference>
<feature type="non-terminal residue" evidence="1">
    <location>
        <position position="54"/>
    </location>
</feature>
<sequence>MVFDVVGHEAVTVGLGNLGLVRDVGHIRLLLLSTRVMFLILPKPALPSASTDGG</sequence>
<dbReference type="Proteomes" id="UP000004473">
    <property type="component" value="Unassembled WGS sequence"/>
</dbReference>
<accession>I2NR17</accession>
<protein>
    <submittedName>
        <fullName evidence="1">Uncharacterized protein</fullName>
    </submittedName>
</protein>
<evidence type="ECO:0000313" key="1">
    <source>
        <dbReference type="EMBL" id="EIG28278.1"/>
    </source>
</evidence>
<organism evidence="1 2">
    <name type="scientific">Neisseria sicca VK64</name>
    <dbReference type="NCBI Taxonomy" id="1095748"/>
    <lineage>
        <taxon>Bacteria</taxon>
        <taxon>Pseudomonadati</taxon>
        <taxon>Pseudomonadota</taxon>
        <taxon>Betaproteobacteria</taxon>
        <taxon>Neisseriales</taxon>
        <taxon>Neisseriaceae</taxon>
        <taxon>Neisseria</taxon>
    </lineage>
</organism>
<dbReference type="EMBL" id="AJMT01000117">
    <property type="protein sequence ID" value="EIG28278.1"/>
    <property type="molecule type" value="Genomic_DNA"/>
</dbReference>
<proteinExistence type="predicted"/>
<evidence type="ECO:0000313" key="2">
    <source>
        <dbReference type="Proteomes" id="UP000004473"/>
    </source>
</evidence>